<evidence type="ECO:0000313" key="1">
    <source>
        <dbReference type="EMBL" id="CAF3909554.1"/>
    </source>
</evidence>
<accession>A0A819HVQ0</accession>
<proteinExistence type="predicted"/>
<dbReference type="EMBL" id="CAJOAZ010002243">
    <property type="protein sequence ID" value="CAF3909554.1"/>
    <property type="molecule type" value="Genomic_DNA"/>
</dbReference>
<protein>
    <recommendedName>
        <fullName evidence="3">F-box domain-containing protein</fullName>
    </recommendedName>
</protein>
<comment type="caution">
    <text evidence="1">The sequence shown here is derived from an EMBL/GenBank/DDBJ whole genome shotgun (WGS) entry which is preliminary data.</text>
</comment>
<organism evidence="1 2">
    <name type="scientific">Adineta steineri</name>
    <dbReference type="NCBI Taxonomy" id="433720"/>
    <lineage>
        <taxon>Eukaryota</taxon>
        <taxon>Metazoa</taxon>
        <taxon>Spiralia</taxon>
        <taxon>Gnathifera</taxon>
        <taxon>Rotifera</taxon>
        <taxon>Eurotatoria</taxon>
        <taxon>Bdelloidea</taxon>
        <taxon>Adinetida</taxon>
        <taxon>Adinetidae</taxon>
        <taxon>Adineta</taxon>
    </lineage>
</organism>
<evidence type="ECO:0000313" key="2">
    <source>
        <dbReference type="Proteomes" id="UP000663844"/>
    </source>
</evidence>
<name>A0A819HVQ0_9BILA</name>
<dbReference type="AlphaFoldDB" id="A0A819HVQ0"/>
<sequence length="401" mass="47010">MNMDMKDSLVQLMDLSDEILLIIFEELDNVEMLNSLMGTNTRLDRVLRHPIFTSHLTLMKSSSNGLSHPLDDIMVDRFCSQILPQIHHNIKWLNLDSLSMERVLLASDYPNLCGLGLYEINYDAALRHFSGDSDELILPLLRRMSNLERLTLYLSLDRYTSFIDGNHLQQDIINQLPRLNKFLFNIYSFINITDLLYQPTNEDIQSTFKNFKDCKISSAVDYFPKEGNSLCHIYSHPYRLKHYHHITNNFPGGLFNYVEDISLFDERPFEHEFFIRLTKAFPLLKKLRVSNEEPQNYKNCQNSNNDNRYSSIIEYPHLTDLSLTFVHEDYVEQFLLDTKACLLNNITLQIGYECLQRVTHNFTNNATRVNCAKLTCLLISQCWRYPKLCDTYFPHVKNVFG</sequence>
<reference evidence="1" key="1">
    <citation type="submission" date="2021-02" db="EMBL/GenBank/DDBJ databases">
        <authorList>
            <person name="Nowell W R."/>
        </authorList>
    </citation>
    <scope>NUCLEOTIDE SEQUENCE</scope>
</reference>
<evidence type="ECO:0008006" key="3">
    <source>
        <dbReference type="Google" id="ProtNLM"/>
    </source>
</evidence>
<gene>
    <name evidence="1" type="ORF">OXD698_LOCUS24403</name>
</gene>
<dbReference type="Proteomes" id="UP000663844">
    <property type="component" value="Unassembled WGS sequence"/>
</dbReference>